<feature type="binding site" evidence="13">
    <location>
        <position position="157"/>
    </location>
    <ligand>
        <name>Mg(2+)</name>
        <dbReference type="ChEBI" id="CHEBI:18420"/>
    </ligand>
</feature>
<dbReference type="InterPro" id="IPR005493">
    <property type="entry name" value="RraA/RraA-like"/>
</dbReference>
<dbReference type="PANTHER" id="PTHR33254:SF4">
    <property type="entry name" value="4-HYDROXY-4-METHYL-2-OXOGLUTARATE ALDOLASE 3-RELATED"/>
    <property type="match status" value="1"/>
</dbReference>
<comment type="similarity">
    <text evidence="3">Belongs to the class II aldolase/RraA-like family.</text>
</comment>
<gene>
    <name evidence="14" type="ORF">GH754_01045</name>
</gene>
<dbReference type="PANTHER" id="PTHR33254">
    <property type="entry name" value="4-HYDROXY-4-METHYL-2-OXOGLUTARATE ALDOLASE 3-RELATED"/>
    <property type="match status" value="1"/>
</dbReference>
<dbReference type="CDD" id="cd16841">
    <property type="entry name" value="RraA_family"/>
    <property type="match status" value="1"/>
</dbReference>
<evidence type="ECO:0000256" key="9">
    <source>
        <dbReference type="ARBA" id="ARBA00029596"/>
    </source>
</evidence>
<keyword evidence="13" id="KW-0460">Magnesium</keyword>
<name>A0A6G1X261_9BACI</name>
<dbReference type="InterPro" id="IPR036704">
    <property type="entry name" value="RraA/RraA-like_sf"/>
</dbReference>
<evidence type="ECO:0000256" key="11">
    <source>
        <dbReference type="ARBA" id="ARBA00032305"/>
    </source>
</evidence>
<protein>
    <recommendedName>
        <fullName evidence="7">Putative 4-hydroxy-4-methyl-2-oxoglutarate aldolase</fullName>
        <ecNumber evidence="6">4.1.1.112</ecNumber>
        <ecNumber evidence="5">4.1.3.17</ecNumber>
    </recommendedName>
    <alternativeName>
        <fullName evidence="11">Oxaloacetate decarboxylase</fullName>
    </alternativeName>
    <alternativeName>
        <fullName evidence="9">Regulator of ribonuclease activity homolog</fullName>
    </alternativeName>
    <alternativeName>
        <fullName evidence="10">RraA-like protein</fullName>
    </alternativeName>
</protein>
<evidence type="ECO:0000256" key="1">
    <source>
        <dbReference type="ARBA" id="ARBA00001342"/>
    </source>
</evidence>
<reference evidence="14 15" key="1">
    <citation type="submission" date="2019-11" db="EMBL/GenBank/DDBJ databases">
        <authorList>
            <person name="Li J."/>
        </authorList>
    </citation>
    <scope>NUCLEOTIDE SEQUENCE [LARGE SCALE GENOMIC DNA]</scope>
    <source>
        <strain evidence="14 15">J4</strain>
    </source>
</reference>
<dbReference type="EMBL" id="WJNH01000001">
    <property type="protein sequence ID" value="MRG84908.1"/>
    <property type="molecule type" value="Genomic_DNA"/>
</dbReference>
<sequence>MLMKVDELNKYEKKLMGLIPPERIQKVDFPRPPKELVEAFKEFEGLTPTVSDVLDSLGIKGAISASRLKPVVKGKKIVGPAITIRYIPESITPDYGYLQKERAKLADRDVYALGEEGDVPVFDAKSLGDVSVQGGMSTLVAQKWGMAGNIVDGGVRDIDTIYKLDYPVWSTGQTPITGKYRVEAMEINGPITIADVRVNPGDLIIADDSGVVVVPFEKIEVVLEKTKEAVKKEDEVLKLFESGASIEEISKILPPSKW</sequence>
<dbReference type="GO" id="GO:0008948">
    <property type="term" value="F:oxaloacetate decarboxylase activity"/>
    <property type="evidence" value="ECO:0007669"/>
    <property type="project" value="UniProtKB-EC"/>
</dbReference>
<evidence type="ECO:0000256" key="6">
    <source>
        <dbReference type="ARBA" id="ARBA00012947"/>
    </source>
</evidence>
<comment type="catalytic activity">
    <reaction evidence="12">
        <text>oxaloacetate + H(+) = pyruvate + CO2</text>
        <dbReference type="Rhea" id="RHEA:15641"/>
        <dbReference type="ChEBI" id="CHEBI:15361"/>
        <dbReference type="ChEBI" id="CHEBI:15378"/>
        <dbReference type="ChEBI" id="CHEBI:16452"/>
        <dbReference type="ChEBI" id="CHEBI:16526"/>
        <dbReference type="EC" id="4.1.1.112"/>
    </reaction>
</comment>
<dbReference type="Gene3D" id="3.50.30.40">
    <property type="entry name" value="Ribonuclease E inhibitor RraA/RraA-like"/>
    <property type="match status" value="1"/>
</dbReference>
<organism evidence="14 15">
    <name type="scientific">Salinibacillus xinjiangensis</name>
    <dbReference type="NCBI Taxonomy" id="1229268"/>
    <lineage>
        <taxon>Bacteria</taxon>
        <taxon>Bacillati</taxon>
        <taxon>Bacillota</taxon>
        <taxon>Bacilli</taxon>
        <taxon>Bacillales</taxon>
        <taxon>Bacillaceae</taxon>
        <taxon>Salinibacillus</taxon>
    </lineage>
</organism>
<evidence type="ECO:0000256" key="2">
    <source>
        <dbReference type="ARBA" id="ARBA00001968"/>
    </source>
</evidence>
<evidence type="ECO:0000256" key="10">
    <source>
        <dbReference type="ARBA" id="ARBA00030169"/>
    </source>
</evidence>
<comment type="caution">
    <text evidence="14">The sequence shown here is derived from an EMBL/GenBank/DDBJ whole genome shotgun (WGS) entry which is preliminary data.</text>
</comment>
<evidence type="ECO:0000256" key="4">
    <source>
        <dbReference type="ARBA" id="ARBA00011233"/>
    </source>
</evidence>
<evidence type="ECO:0000313" key="14">
    <source>
        <dbReference type="EMBL" id="MRG84908.1"/>
    </source>
</evidence>
<comment type="cofactor">
    <cofactor evidence="2">
        <name>a divalent metal cation</name>
        <dbReference type="ChEBI" id="CHEBI:60240"/>
    </cofactor>
</comment>
<feature type="binding site" evidence="13">
    <location>
        <position position="156"/>
    </location>
    <ligand>
        <name>substrate</name>
    </ligand>
</feature>
<proteinExistence type="inferred from homology"/>
<dbReference type="AlphaFoldDB" id="A0A6G1X261"/>
<accession>A0A6G1X261</accession>
<comment type="subunit">
    <text evidence="4">Homotrimer.</text>
</comment>
<dbReference type="Proteomes" id="UP000480185">
    <property type="component" value="Unassembled WGS sequence"/>
</dbReference>
<dbReference type="EC" id="4.1.3.17" evidence="5"/>
<comment type="catalytic activity">
    <reaction evidence="1">
        <text>4-hydroxy-4-methyl-2-oxoglutarate = 2 pyruvate</text>
        <dbReference type="Rhea" id="RHEA:22748"/>
        <dbReference type="ChEBI" id="CHEBI:15361"/>
        <dbReference type="ChEBI" id="CHEBI:58276"/>
        <dbReference type="EC" id="4.1.3.17"/>
    </reaction>
</comment>
<evidence type="ECO:0000256" key="8">
    <source>
        <dbReference type="ARBA" id="ARBA00025046"/>
    </source>
</evidence>
<comment type="cofactor">
    <cofactor evidence="13">
        <name>Mg(2+)</name>
        <dbReference type="ChEBI" id="CHEBI:18420"/>
    </cofactor>
</comment>
<dbReference type="OrthoDB" id="9784786at2"/>
<dbReference type="SUPFAM" id="SSF89562">
    <property type="entry name" value="RraA-like"/>
    <property type="match status" value="1"/>
</dbReference>
<evidence type="ECO:0000256" key="3">
    <source>
        <dbReference type="ARBA" id="ARBA00008621"/>
    </source>
</evidence>
<keyword evidence="13" id="KW-0479">Metal-binding</keyword>
<comment type="function">
    <text evidence="8">Catalyzes the aldol cleavage of 4-hydroxy-4-methyl-2-oxoglutarate (HMG) into 2 molecules of pyruvate. Also contains a secondary oxaloacetate (OAA) decarboxylase activity due to the common pyruvate enolate transition state formed following C-C bond cleavage in the retro-aldol and decarboxylation reactions.</text>
</comment>
<evidence type="ECO:0000256" key="12">
    <source>
        <dbReference type="ARBA" id="ARBA00047973"/>
    </source>
</evidence>
<dbReference type="Pfam" id="PF03737">
    <property type="entry name" value="RraA-like"/>
    <property type="match status" value="1"/>
</dbReference>
<dbReference type="GO" id="GO:0046872">
    <property type="term" value="F:metal ion binding"/>
    <property type="evidence" value="ECO:0007669"/>
    <property type="project" value="UniProtKB-KW"/>
</dbReference>
<evidence type="ECO:0000256" key="7">
    <source>
        <dbReference type="ARBA" id="ARBA00016549"/>
    </source>
</evidence>
<keyword evidence="15" id="KW-1185">Reference proteome</keyword>
<evidence type="ECO:0000256" key="5">
    <source>
        <dbReference type="ARBA" id="ARBA00012213"/>
    </source>
</evidence>
<dbReference type="GO" id="GO:0047443">
    <property type="term" value="F:4-hydroxy-4-methyl-2-oxoglutarate aldolase activity"/>
    <property type="evidence" value="ECO:0007669"/>
    <property type="project" value="UniProtKB-EC"/>
</dbReference>
<evidence type="ECO:0000256" key="13">
    <source>
        <dbReference type="PIRSR" id="PIRSR605493-1"/>
    </source>
</evidence>
<dbReference type="EC" id="4.1.1.112" evidence="6"/>
<evidence type="ECO:0000313" key="15">
    <source>
        <dbReference type="Proteomes" id="UP000480185"/>
    </source>
</evidence>